<accession>A0A4C1Y691</accession>
<organism evidence="1 2">
    <name type="scientific">Eumeta variegata</name>
    <name type="common">Bagworm moth</name>
    <name type="synonym">Eumeta japonica</name>
    <dbReference type="NCBI Taxonomy" id="151549"/>
    <lineage>
        <taxon>Eukaryota</taxon>
        <taxon>Metazoa</taxon>
        <taxon>Ecdysozoa</taxon>
        <taxon>Arthropoda</taxon>
        <taxon>Hexapoda</taxon>
        <taxon>Insecta</taxon>
        <taxon>Pterygota</taxon>
        <taxon>Neoptera</taxon>
        <taxon>Endopterygota</taxon>
        <taxon>Lepidoptera</taxon>
        <taxon>Glossata</taxon>
        <taxon>Ditrysia</taxon>
        <taxon>Tineoidea</taxon>
        <taxon>Psychidae</taxon>
        <taxon>Oiketicinae</taxon>
        <taxon>Eumeta</taxon>
    </lineage>
</organism>
<reference evidence="1 2" key="1">
    <citation type="journal article" date="2019" name="Commun. Biol.">
        <title>The bagworm genome reveals a unique fibroin gene that provides high tensile strength.</title>
        <authorList>
            <person name="Kono N."/>
            <person name="Nakamura H."/>
            <person name="Ohtoshi R."/>
            <person name="Tomita M."/>
            <person name="Numata K."/>
            <person name="Arakawa K."/>
        </authorList>
    </citation>
    <scope>NUCLEOTIDE SEQUENCE [LARGE SCALE GENOMIC DNA]</scope>
</reference>
<gene>
    <name evidence="1" type="ORF">EVAR_41589_1</name>
</gene>
<name>A0A4C1Y691_EUMVA</name>
<dbReference type="AlphaFoldDB" id="A0A4C1Y691"/>
<dbReference type="EMBL" id="BGZK01001074">
    <property type="protein sequence ID" value="GBP70444.1"/>
    <property type="molecule type" value="Genomic_DNA"/>
</dbReference>
<comment type="caution">
    <text evidence="1">The sequence shown here is derived from an EMBL/GenBank/DDBJ whole genome shotgun (WGS) entry which is preliminary data.</text>
</comment>
<evidence type="ECO:0000313" key="2">
    <source>
        <dbReference type="Proteomes" id="UP000299102"/>
    </source>
</evidence>
<evidence type="ECO:0000313" key="1">
    <source>
        <dbReference type="EMBL" id="GBP70444.1"/>
    </source>
</evidence>
<protein>
    <submittedName>
        <fullName evidence="1">Uncharacterized protein</fullName>
    </submittedName>
</protein>
<sequence length="73" mass="8090">MRFEGNELDRRATGARSTNLVFANDSWQIQGRFDVKHLLARLGGKINSNAVTANGITLSWRDAPTTAQLSLFL</sequence>
<proteinExistence type="predicted"/>
<keyword evidence="2" id="KW-1185">Reference proteome</keyword>
<dbReference type="Proteomes" id="UP000299102">
    <property type="component" value="Unassembled WGS sequence"/>
</dbReference>